<dbReference type="InterPro" id="IPR034907">
    <property type="entry name" value="NDK-like_dom"/>
</dbReference>
<evidence type="ECO:0000256" key="5">
    <source>
        <dbReference type="ARBA" id="ARBA00022777"/>
    </source>
</evidence>
<reference evidence="8 9" key="1">
    <citation type="journal article" date="2015" name="Nature">
        <title>rRNA introns, odd ribosomes, and small enigmatic genomes across a large radiation of phyla.</title>
        <authorList>
            <person name="Brown C.T."/>
            <person name="Hug L.A."/>
            <person name="Thomas B.C."/>
            <person name="Sharon I."/>
            <person name="Castelle C.J."/>
            <person name="Singh A."/>
            <person name="Wilkins M.J."/>
            <person name="Williams K.H."/>
            <person name="Banfield J.F."/>
        </authorList>
    </citation>
    <scope>NUCLEOTIDE SEQUENCE [LARGE SCALE GENOMIC DNA]</scope>
</reference>
<sequence length="180" mass="19914">MSQFSEKTLVIIKPDGVKRGLIGEIILRLERVGLQMTDAKMVEASGDLAKAHYPITDEWLEGVGNKSLGDYQKFGLDPKNYIGTDVAKEIGHMIHEFNIKYLMSGKVLAMVWEGLHAIEIVRKIVGNTLPILAQAGTIRGDLSNDSAIVANLEKRSIQNLVHASGSKEEAEREIELWFGN</sequence>
<dbReference type="InterPro" id="IPR036850">
    <property type="entry name" value="NDK-like_dom_sf"/>
</dbReference>
<dbReference type="SUPFAM" id="SSF54919">
    <property type="entry name" value="Nucleoside diphosphate kinase, NDK"/>
    <property type="match status" value="1"/>
</dbReference>
<organism evidence="8 9">
    <name type="scientific">Candidatus Daviesbacteria bacterium GW2011_GWA2_38_24</name>
    <dbReference type="NCBI Taxonomy" id="1618422"/>
    <lineage>
        <taxon>Bacteria</taxon>
        <taxon>Candidatus Daviesiibacteriota</taxon>
    </lineage>
</organism>
<dbReference type="AlphaFoldDB" id="A0A0G0JIU2"/>
<dbReference type="PANTHER" id="PTHR11349">
    <property type="entry name" value="NUCLEOSIDE DIPHOSPHATE KINASE"/>
    <property type="match status" value="1"/>
</dbReference>
<accession>A0A0G0JIU2</accession>
<dbReference type="Proteomes" id="UP000034235">
    <property type="component" value="Unassembled WGS sequence"/>
</dbReference>
<dbReference type="GO" id="GO:0004550">
    <property type="term" value="F:nucleoside diphosphate kinase activity"/>
    <property type="evidence" value="ECO:0007669"/>
    <property type="project" value="UniProtKB-EC"/>
</dbReference>
<comment type="caution">
    <text evidence="6">Lacks conserved residue(s) required for the propagation of feature annotation.</text>
</comment>
<dbReference type="PATRIC" id="fig|1618422.5.peg.695"/>
<evidence type="ECO:0000256" key="1">
    <source>
        <dbReference type="ARBA" id="ARBA00001946"/>
    </source>
</evidence>
<comment type="caution">
    <text evidence="8">The sequence shown here is derived from an EMBL/GenBank/DDBJ whole genome shotgun (WGS) entry which is preliminary data.</text>
</comment>
<dbReference type="Gene3D" id="3.30.70.141">
    <property type="entry name" value="Nucleoside diphosphate kinase-like domain"/>
    <property type="match status" value="1"/>
</dbReference>
<evidence type="ECO:0000256" key="4">
    <source>
        <dbReference type="ARBA" id="ARBA00022679"/>
    </source>
</evidence>
<dbReference type="EC" id="2.7.4.6" evidence="3"/>
<evidence type="ECO:0000259" key="7">
    <source>
        <dbReference type="SMART" id="SM00562"/>
    </source>
</evidence>
<gene>
    <name evidence="8" type="ORF">US86_C0004G0005</name>
</gene>
<proteinExistence type="inferred from homology"/>
<keyword evidence="5 8" id="KW-0418">Kinase</keyword>
<comment type="similarity">
    <text evidence="2 6">Belongs to the NDK family.</text>
</comment>
<name>A0A0G0JIU2_9BACT</name>
<evidence type="ECO:0000256" key="2">
    <source>
        <dbReference type="ARBA" id="ARBA00008142"/>
    </source>
</evidence>
<comment type="cofactor">
    <cofactor evidence="1">
        <name>Mg(2+)</name>
        <dbReference type="ChEBI" id="CHEBI:18420"/>
    </cofactor>
</comment>
<evidence type="ECO:0000256" key="3">
    <source>
        <dbReference type="ARBA" id="ARBA00012966"/>
    </source>
</evidence>
<protein>
    <recommendedName>
        <fullName evidence="3">nucleoside-diphosphate kinase</fullName>
        <ecNumber evidence="3">2.7.4.6</ecNumber>
    </recommendedName>
</protein>
<feature type="domain" description="Nucleoside diphosphate kinase-like" evidence="7">
    <location>
        <begin position="5"/>
        <end position="180"/>
    </location>
</feature>
<keyword evidence="4" id="KW-0808">Transferase</keyword>
<dbReference type="PROSITE" id="PS51374">
    <property type="entry name" value="NDPK_LIKE"/>
    <property type="match status" value="1"/>
</dbReference>
<dbReference type="Pfam" id="PF00334">
    <property type="entry name" value="NDK"/>
    <property type="match status" value="2"/>
</dbReference>
<dbReference type="SMART" id="SM00562">
    <property type="entry name" value="NDK"/>
    <property type="match status" value="1"/>
</dbReference>
<dbReference type="EMBL" id="LBUP01000004">
    <property type="protein sequence ID" value="KKQ66687.1"/>
    <property type="molecule type" value="Genomic_DNA"/>
</dbReference>
<evidence type="ECO:0000313" key="9">
    <source>
        <dbReference type="Proteomes" id="UP000034235"/>
    </source>
</evidence>
<evidence type="ECO:0000256" key="6">
    <source>
        <dbReference type="PROSITE-ProRule" id="PRU00706"/>
    </source>
</evidence>
<evidence type="ECO:0000313" key="8">
    <source>
        <dbReference type="EMBL" id="KKQ66687.1"/>
    </source>
</evidence>